<dbReference type="RefSeq" id="WP_003335370.1">
    <property type="nucleotide sequence ID" value="NZ_CP007806.1"/>
</dbReference>
<dbReference type="STRING" id="1042163.BRLA_c007880"/>
<dbReference type="NCBIfam" id="TIGR01558">
    <property type="entry name" value="sm_term_P27"/>
    <property type="match status" value="1"/>
</dbReference>
<dbReference type="Pfam" id="PF05119">
    <property type="entry name" value="Terminase_4"/>
    <property type="match status" value="1"/>
</dbReference>
<organism evidence="1 2">
    <name type="scientific">Brevibacillus laterosporus LMG 15441</name>
    <dbReference type="NCBI Taxonomy" id="1042163"/>
    <lineage>
        <taxon>Bacteria</taxon>
        <taxon>Bacillati</taxon>
        <taxon>Bacillota</taxon>
        <taxon>Bacilli</taxon>
        <taxon>Bacillales</taxon>
        <taxon>Paenibacillaceae</taxon>
        <taxon>Brevibacillus</taxon>
    </lineage>
</organism>
<evidence type="ECO:0000313" key="2">
    <source>
        <dbReference type="Proteomes" id="UP000005850"/>
    </source>
</evidence>
<sequence>MARPRQPVDLLLYKGKKNLTKAEIEQRKAQEIKAANDKVKPPNYLPKDLKKEFKKIASELLQIGIMTNLDVDALARFLYARKMYIKVTDALLETELTVQRKQAIHDEDGAVIDMNEWEEANAAYSDLLINQDKLFKQCRSAASDLGLTIASRCKLVIPKQEKQEPSEVEKAFGDL</sequence>
<gene>
    <name evidence="1" type="ORF">BRLA_c007880</name>
</gene>
<dbReference type="HOGENOM" id="CLU_107958_1_0_9"/>
<dbReference type="InterPro" id="IPR006448">
    <property type="entry name" value="Phage_term_ssu_P27"/>
</dbReference>
<proteinExistence type="predicted"/>
<accession>A0A075R0Z6</accession>
<dbReference type="eggNOG" id="COG3747">
    <property type="taxonomic scope" value="Bacteria"/>
</dbReference>
<name>A0A075R0Z6_BRELA</name>
<evidence type="ECO:0000313" key="1">
    <source>
        <dbReference type="EMBL" id="AIG25131.1"/>
    </source>
</evidence>
<reference evidence="1 2" key="1">
    <citation type="journal article" date="2011" name="J. Bacteriol.">
        <title>Genome sequence of Brevibacillus laterosporus LMG 15441, a pathogen of invertebrates.</title>
        <authorList>
            <person name="Djukic M."/>
            <person name="Poehlein A."/>
            <person name="Thurmer A."/>
            <person name="Daniel R."/>
        </authorList>
    </citation>
    <scope>NUCLEOTIDE SEQUENCE [LARGE SCALE GENOMIC DNA]</scope>
    <source>
        <strain evidence="1 2">LMG 15441</strain>
    </source>
</reference>
<protein>
    <submittedName>
        <fullName evidence="1">Putative phage terminase</fullName>
    </submittedName>
</protein>
<dbReference type="Proteomes" id="UP000005850">
    <property type="component" value="Chromosome"/>
</dbReference>
<dbReference type="KEGG" id="blr:BRLA_c007880"/>
<dbReference type="AlphaFoldDB" id="A0A075R0Z6"/>
<keyword evidence="2" id="KW-1185">Reference proteome</keyword>
<dbReference type="EMBL" id="CP007806">
    <property type="protein sequence ID" value="AIG25131.1"/>
    <property type="molecule type" value="Genomic_DNA"/>
</dbReference>